<evidence type="ECO:0000259" key="7">
    <source>
        <dbReference type="SMART" id="SM00906"/>
    </source>
</evidence>
<dbReference type="InterPro" id="IPR051615">
    <property type="entry name" value="Transcr_Regulatory_Elem"/>
</dbReference>
<evidence type="ECO:0000313" key="8">
    <source>
        <dbReference type="EMBL" id="KAK0385390.1"/>
    </source>
</evidence>
<proteinExistence type="predicted"/>
<dbReference type="PANTHER" id="PTHR31313">
    <property type="entry name" value="TY1 ENHANCER ACTIVATOR"/>
    <property type="match status" value="1"/>
</dbReference>
<keyword evidence="4" id="KW-0238">DNA-binding</keyword>
<dbReference type="CDD" id="cd12148">
    <property type="entry name" value="fungal_TF_MHR"/>
    <property type="match status" value="1"/>
</dbReference>
<sequence>MFEDHGRSVEDASNNLSSAGHYRNADYVLQHFDIDINDDVITQVLVLFFKWQYSNFVFIYRDAFLQDHYGTRQDSKYWSLSLLLSRCHDAAESIAMVTDLVNPSITAVQTFLCLAFYDIGVGSLSKGWAFSGIAFRMAQDLGFQQDSELWPAHAKSFNSREDHELRRRIYWGCYLSDKLISLVFGRPVQLKYSESEVRPLETLPDPPYILPWRTVGFDDDAATNYTDISMIPYINEQIKLARVLERMLGIMSSASNRIDILPQRQNLDSLNYELMQWRKGLADWADFTVWDVMDKPLKPNIAALHLLYNSARIALNFDEATSSDTHESKIHAREACTLAATEIHSIMRRFRNQHGLKHSPLIMVYAVVQAVRASKAFGTQEEAKNLSDSMAELADTWPLASSVTL</sequence>
<dbReference type="GO" id="GO:0003677">
    <property type="term" value="F:DNA binding"/>
    <property type="evidence" value="ECO:0007669"/>
    <property type="project" value="UniProtKB-KW"/>
</dbReference>
<dbReference type="GO" id="GO:0008270">
    <property type="term" value="F:zinc ion binding"/>
    <property type="evidence" value="ECO:0007669"/>
    <property type="project" value="InterPro"/>
</dbReference>
<evidence type="ECO:0000256" key="5">
    <source>
        <dbReference type="ARBA" id="ARBA00023163"/>
    </source>
</evidence>
<dbReference type="Pfam" id="PF04082">
    <property type="entry name" value="Fungal_trans"/>
    <property type="match status" value="1"/>
</dbReference>
<dbReference type="InterPro" id="IPR007219">
    <property type="entry name" value="XnlR_reg_dom"/>
</dbReference>
<comment type="caution">
    <text evidence="8">The sequence shown here is derived from an EMBL/GenBank/DDBJ whole genome shotgun (WGS) entry which is preliminary data.</text>
</comment>
<dbReference type="GO" id="GO:0006351">
    <property type="term" value="P:DNA-templated transcription"/>
    <property type="evidence" value="ECO:0007669"/>
    <property type="project" value="InterPro"/>
</dbReference>
<dbReference type="EMBL" id="JAPDFR010000007">
    <property type="protein sequence ID" value="KAK0385390.1"/>
    <property type="molecule type" value="Genomic_DNA"/>
</dbReference>
<keyword evidence="2" id="KW-0862">Zinc</keyword>
<evidence type="ECO:0000256" key="4">
    <source>
        <dbReference type="ARBA" id="ARBA00023125"/>
    </source>
</evidence>
<name>A0AA39GDK9_SARSR</name>
<keyword evidence="3" id="KW-0805">Transcription regulation</keyword>
<feature type="domain" description="Xylanolytic transcriptional activator regulatory" evidence="7">
    <location>
        <begin position="127"/>
        <end position="206"/>
    </location>
</feature>
<dbReference type="AlphaFoldDB" id="A0AA39GDK9"/>
<organism evidence="8 9">
    <name type="scientific">Sarocladium strictum</name>
    <name type="common">Black bundle disease fungus</name>
    <name type="synonym">Acremonium strictum</name>
    <dbReference type="NCBI Taxonomy" id="5046"/>
    <lineage>
        <taxon>Eukaryota</taxon>
        <taxon>Fungi</taxon>
        <taxon>Dikarya</taxon>
        <taxon>Ascomycota</taxon>
        <taxon>Pezizomycotina</taxon>
        <taxon>Sordariomycetes</taxon>
        <taxon>Hypocreomycetidae</taxon>
        <taxon>Hypocreales</taxon>
        <taxon>Sarocladiaceae</taxon>
        <taxon>Sarocladium</taxon>
    </lineage>
</organism>
<evidence type="ECO:0000256" key="1">
    <source>
        <dbReference type="ARBA" id="ARBA00022723"/>
    </source>
</evidence>
<accession>A0AA39GDK9</accession>
<keyword evidence="1" id="KW-0479">Metal-binding</keyword>
<dbReference type="Proteomes" id="UP001175261">
    <property type="component" value="Unassembled WGS sequence"/>
</dbReference>
<keyword evidence="9" id="KW-1185">Reference proteome</keyword>
<evidence type="ECO:0000256" key="6">
    <source>
        <dbReference type="ARBA" id="ARBA00023242"/>
    </source>
</evidence>
<keyword evidence="5" id="KW-0804">Transcription</keyword>
<dbReference type="SMART" id="SM00906">
    <property type="entry name" value="Fungal_trans"/>
    <property type="match status" value="1"/>
</dbReference>
<evidence type="ECO:0000313" key="9">
    <source>
        <dbReference type="Proteomes" id="UP001175261"/>
    </source>
</evidence>
<dbReference type="PANTHER" id="PTHR31313:SF81">
    <property type="entry name" value="TY1 ENHANCER ACTIVATOR"/>
    <property type="match status" value="1"/>
</dbReference>
<evidence type="ECO:0000256" key="2">
    <source>
        <dbReference type="ARBA" id="ARBA00022833"/>
    </source>
</evidence>
<evidence type="ECO:0000256" key="3">
    <source>
        <dbReference type="ARBA" id="ARBA00023015"/>
    </source>
</evidence>
<reference evidence="8" key="1">
    <citation type="submission" date="2022-10" db="EMBL/GenBank/DDBJ databases">
        <title>Determination and structural analysis of whole genome sequence of Sarocladium strictum F4-1.</title>
        <authorList>
            <person name="Hu L."/>
            <person name="Jiang Y."/>
        </authorList>
    </citation>
    <scope>NUCLEOTIDE SEQUENCE</scope>
    <source>
        <strain evidence="8">F4-1</strain>
    </source>
</reference>
<gene>
    <name evidence="8" type="ORF">NLU13_7866</name>
</gene>
<protein>
    <recommendedName>
        <fullName evidence="7">Xylanolytic transcriptional activator regulatory domain-containing protein</fullName>
    </recommendedName>
</protein>
<keyword evidence="6" id="KW-0539">Nucleus</keyword>